<dbReference type="Proteomes" id="UP000275408">
    <property type="component" value="Unassembled WGS sequence"/>
</dbReference>
<dbReference type="PANTHER" id="PTHR22743">
    <property type="entry name" value="MEPRIN/TRAF-LIKE MATH FAMILY-C.ELEGANS"/>
    <property type="match status" value="1"/>
</dbReference>
<protein>
    <recommendedName>
        <fullName evidence="1">BTB domain-containing protein</fullName>
    </recommendedName>
</protein>
<keyword evidence="3" id="KW-1185">Reference proteome</keyword>
<evidence type="ECO:0000313" key="3">
    <source>
        <dbReference type="Proteomes" id="UP000275408"/>
    </source>
</evidence>
<accession>A0A3M6V1G7</accession>
<sequence>MASNNSGEGAETVEITELNAIKSIKNDEIIVEKGADSSDEKREKARHHFSEPWEDSDVILVVENENFHVHRLIMSMNSPVFKAMFKSQFKEATANEIPLPEKNAKGVLDFLMKIYGPQYTKKEVEITMENVEQLMQLSDEYQVTEHIFQPCVEFLEDEPKTKENVMKIRALAEFYDLEKVCQDCDELLSGMTLGTLSETVQFENVEKDKLQHFLTQRIKVLEDYLEKLYPQFIGLLECCLWLWHENNRSLEWCATHFSRGKVDVNLDKCIKGCNDCKKMLGRLASSTFPRIKSYYTANTPIYNFQNTYGNAISNRHRFDKCLPDIIQRYSHFMASNTASATEISESSVQEAQEKEKVKHCFAEPWEDSDVILVVENEQFHVHRLILSMSSPVFKAMFKSQFKEAAADEIPLPGKKPNENVEHLLLLSDEYQVTEQIFKPCVKFLDEEPKTKENVMKILALAELYNLEKVRQDCDDLLKGLSLKTLSDTVQFQNIDKDKLQYFLTQRIELLEGLLKEVYPQFIGLAECCMWLWDEEEKDMPDLCPTHYSDGKPTTDLVDRFEECNKCRFVLDKIARYTAPQRRRGGYLEFSGTYATYYASRHRFDSNVSGIINKFSQIMTQLK</sequence>
<gene>
    <name evidence="2" type="ORF">pdam_00007352</name>
</gene>
<comment type="caution">
    <text evidence="2">The sequence shown here is derived from an EMBL/GenBank/DDBJ whole genome shotgun (WGS) entry which is preliminary data.</text>
</comment>
<dbReference type="SMART" id="SM00225">
    <property type="entry name" value="BTB"/>
    <property type="match status" value="2"/>
</dbReference>
<organism evidence="2 3">
    <name type="scientific">Pocillopora damicornis</name>
    <name type="common">Cauliflower coral</name>
    <name type="synonym">Millepora damicornis</name>
    <dbReference type="NCBI Taxonomy" id="46731"/>
    <lineage>
        <taxon>Eukaryota</taxon>
        <taxon>Metazoa</taxon>
        <taxon>Cnidaria</taxon>
        <taxon>Anthozoa</taxon>
        <taxon>Hexacorallia</taxon>
        <taxon>Scleractinia</taxon>
        <taxon>Astrocoeniina</taxon>
        <taxon>Pocilloporidae</taxon>
        <taxon>Pocillopora</taxon>
    </lineage>
</organism>
<feature type="domain" description="BTB" evidence="1">
    <location>
        <begin position="368"/>
        <end position="444"/>
    </location>
</feature>
<reference evidence="2 3" key="1">
    <citation type="journal article" date="2018" name="Sci. Rep.">
        <title>Comparative analysis of the Pocillopora damicornis genome highlights role of immune system in coral evolution.</title>
        <authorList>
            <person name="Cunning R."/>
            <person name="Bay R.A."/>
            <person name="Gillette P."/>
            <person name="Baker A.C."/>
            <person name="Traylor-Knowles N."/>
        </authorList>
    </citation>
    <scope>NUCLEOTIDE SEQUENCE [LARGE SCALE GENOMIC DNA]</scope>
    <source>
        <strain evidence="2">RSMAS</strain>
        <tissue evidence="2">Whole animal</tissue>
    </source>
</reference>
<dbReference type="EMBL" id="RCHS01000275">
    <property type="protein sequence ID" value="RMX59781.1"/>
    <property type="molecule type" value="Genomic_DNA"/>
</dbReference>
<dbReference type="CDD" id="cd18186">
    <property type="entry name" value="BTB_POZ_ZBTB_KLHL-like"/>
    <property type="match status" value="2"/>
</dbReference>
<dbReference type="PANTHER" id="PTHR22743:SF165">
    <property type="entry name" value="BTB AND MATH DOMAIN CONTAINING-RELATED"/>
    <property type="match status" value="1"/>
</dbReference>
<dbReference type="CDD" id="cd14733">
    <property type="entry name" value="BACK"/>
    <property type="match status" value="1"/>
</dbReference>
<dbReference type="AlphaFoldDB" id="A0A3M6V1G7"/>
<proteinExistence type="predicted"/>
<dbReference type="InterPro" id="IPR052664">
    <property type="entry name" value="BTB-MATH_domain_protein"/>
</dbReference>
<evidence type="ECO:0000313" key="2">
    <source>
        <dbReference type="EMBL" id="RMX59781.1"/>
    </source>
</evidence>
<dbReference type="InterPro" id="IPR000210">
    <property type="entry name" value="BTB/POZ_dom"/>
</dbReference>
<dbReference type="Pfam" id="PF00651">
    <property type="entry name" value="BTB"/>
    <property type="match status" value="2"/>
</dbReference>
<feature type="domain" description="BTB" evidence="1">
    <location>
        <begin position="56"/>
        <end position="123"/>
    </location>
</feature>
<evidence type="ECO:0000259" key="1">
    <source>
        <dbReference type="PROSITE" id="PS50097"/>
    </source>
</evidence>
<dbReference type="SUPFAM" id="SSF54695">
    <property type="entry name" value="POZ domain"/>
    <property type="match status" value="2"/>
</dbReference>
<dbReference type="STRING" id="46731.A0A3M6V1G7"/>
<dbReference type="Gene3D" id="3.30.710.10">
    <property type="entry name" value="Potassium Channel Kv1.1, Chain A"/>
    <property type="match status" value="2"/>
</dbReference>
<dbReference type="OrthoDB" id="5976359at2759"/>
<dbReference type="PROSITE" id="PS50097">
    <property type="entry name" value="BTB"/>
    <property type="match status" value="2"/>
</dbReference>
<name>A0A3M6V1G7_POCDA</name>
<dbReference type="InterPro" id="IPR011333">
    <property type="entry name" value="SKP1/BTB/POZ_sf"/>
</dbReference>